<keyword evidence="2" id="KW-1185">Reference proteome</keyword>
<dbReference type="EMBL" id="CP001108">
    <property type="protein sequence ID" value="ACF45480.1"/>
    <property type="molecule type" value="Genomic_DNA"/>
</dbReference>
<dbReference type="AlphaFoldDB" id="B4S4Y2"/>
<organism evidence="1 2">
    <name type="scientific">Prosthecochloris aestuarii (strain DSM 271 / SK 413)</name>
    <dbReference type="NCBI Taxonomy" id="290512"/>
    <lineage>
        <taxon>Bacteria</taxon>
        <taxon>Pseudomonadati</taxon>
        <taxon>Chlorobiota</taxon>
        <taxon>Chlorobiia</taxon>
        <taxon>Chlorobiales</taxon>
        <taxon>Chlorobiaceae</taxon>
        <taxon>Prosthecochloris</taxon>
    </lineage>
</organism>
<dbReference type="HOGENOM" id="CLU_3256144_0_0_10"/>
<dbReference type="Proteomes" id="UP000002725">
    <property type="component" value="Chromosome"/>
</dbReference>
<evidence type="ECO:0000313" key="2">
    <source>
        <dbReference type="Proteomes" id="UP000002725"/>
    </source>
</evidence>
<protein>
    <submittedName>
        <fullName evidence="1">Uncharacterized protein</fullName>
    </submittedName>
</protein>
<proteinExistence type="predicted"/>
<gene>
    <name evidence="1" type="ordered locus">Paes_0423</name>
</gene>
<accession>B4S4Y2</accession>
<sequence>MKNRIEQIKSYNLHFIYSIQRERSRDNNKTKIEIHDAGNTGL</sequence>
<evidence type="ECO:0000313" key="1">
    <source>
        <dbReference type="EMBL" id="ACF45480.1"/>
    </source>
</evidence>
<reference evidence="1" key="1">
    <citation type="submission" date="2008-06" db="EMBL/GenBank/DDBJ databases">
        <title>Complete sequence of chromosome of Prosthecochloris aestuarii DSM 271.</title>
        <authorList>
            <consortium name="US DOE Joint Genome Institute"/>
            <person name="Lucas S."/>
            <person name="Copeland A."/>
            <person name="Lapidus A."/>
            <person name="Glavina del Rio T."/>
            <person name="Dalin E."/>
            <person name="Tice H."/>
            <person name="Bruce D."/>
            <person name="Goodwin L."/>
            <person name="Pitluck S."/>
            <person name="Schmutz J."/>
            <person name="Larimer F."/>
            <person name="Land M."/>
            <person name="Hauser L."/>
            <person name="Kyrpides N."/>
            <person name="Anderson I."/>
            <person name="Liu Z."/>
            <person name="Li T."/>
            <person name="Zhao F."/>
            <person name="Overmann J."/>
            <person name="Bryant D.A."/>
            <person name="Richardson P."/>
        </authorList>
    </citation>
    <scope>NUCLEOTIDE SEQUENCE [LARGE SCALE GENOMIC DNA]</scope>
    <source>
        <strain evidence="1">DSM 271</strain>
    </source>
</reference>
<name>B4S4Y2_PROA2</name>
<dbReference type="KEGG" id="paa:Paes_0423"/>